<reference evidence="1" key="1">
    <citation type="journal article" date="2021" name="Antonie Van Leeuwenhoek">
        <title>Draft genome and description of Waterburya agarophytonicola gen. nov. sp. nov. (Pleurocapsales, Cyanobacteria): a seaweed symbiont.</title>
        <authorList>
            <person name="Bonthond G."/>
            <person name="Shalygin S."/>
            <person name="Bayer T."/>
            <person name="Weinberger F."/>
        </authorList>
    </citation>
    <scope>NUCLEOTIDE SEQUENCE</scope>
    <source>
        <strain evidence="1">KI4</strain>
    </source>
</reference>
<evidence type="ECO:0000313" key="1">
    <source>
        <dbReference type="EMBL" id="MCC0177507.1"/>
    </source>
</evidence>
<keyword evidence="2" id="KW-1185">Reference proteome</keyword>
<organism evidence="1 2">
    <name type="scientific">Waterburya agarophytonicola KI4</name>
    <dbReference type="NCBI Taxonomy" id="2874699"/>
    <lineage>
        <taxon>Bacteria</taxon>
        <taxon>Bacillati</taxon>
        <taxon>Cyanobacteriota</taxon>
        <taxon>Cyanophyceae</taxon>
        <taxon>Pleurocapsales</taxon>
        <taxon>Hyellaceae</taxon>
        <taxon>Waterburya</taxon>
        <taxon>Waterburya agarophytonicola</taxon>
    </lineage>
</organism>
<dbReference type="EMBL" id="JADWDC010000023">
    <property type="protein sequence ID" value="MCC0177507.1"/>
    <property type="molecule type" value="Genomic_DNA"/>
</dbReference>
<gene>
    <name evidence="1" type="ORF">I4641_11010</name>
</gene>
<dbReference type="AlphaFoldDB" id="A0A964FFW4"/>
<dbReference type="RefSeq" id="WP_229640570.1">
    <property type="nucleotide sequence ID" value="NZ_JADWDC010000023.1"/>
</dbReference>
<name>A0A964FFW4_9CYAN</name>
<sequence>MSSNSSLDKRENKNFVINNKYFLKQYALKNRDLFGNGVIVINLLLLKTDIVSEQNIPNYEIEDDKELTIHQAISYIPQNNFWFKMLNLKIKKKYQIDIQEKDSTDNKTLVIFVKDASVEHFSIYSLKL</sequence>
<accession>A0A964FFW4</accession>
<proteinExistence type="predicted"/>
<evidence type="ECO:0000313" key="2">
    <source>
        <dbReference type="Proteomes" id="UP000729733"/>
    </source>
</evidence>
<dbReference type="Proteomes" id="UP000729733">
    <property type="component" value="Unassembled WGS sequence"/>
</dbReference>
<comment type="caution">
    <text evidence="1">The sequence shown here is derived from an EMBL/GenBank/DDBJ whole genome shotgun (WGS) entry which is preliminary data.</text>
</comment>
<protein>
    <submittedName>
        <fullName evidence="1">Uncharacterized protein</fullName>
    </submittedName>
</protein>